<organism evidence="4">
    <name type="scientific">Gaeumannomyces tritici (strain R3-111a-1)</name>
    <name type="common">Wheat and barley take-all root rot fungus</name>
    <name type="synonym">Gaeumannomyces graminis var. tritici</name>
    <dbReference type="NCBI Taxonomy" id="644352"/>
    <lineage>
        <taxon>Eukaryota</taxon>
        <taxon>Fungi</taxon>
        <taxon>Dikarya</taxon>
        <taxon>Ascomycota</taxon>
        <taxon>Pezizomycotina</taxon>
        <taxon>Sordariomycetes</taxon>
        <taxon>Sordariomycetidae</taxon>
        <taxon>Magnaporthales</taxon>
        <taxon>Magnaporthaceae</taxon>
        <taxon>Gaeumannomyces</taxon>
    </lineage>
</organism>
<feature type="region of interest" description="Disordered" evidence="2">
    <location>
        <begin position="732"/>
        <end position="751"/>
    </location>
</feature>
<feature type="compositionally biased region" description="Pro residues" evidence="2">
    <location>
        <begin position="85"/>
        <end position="101"/>
    </location>
</feature>
<accession>J3P7M3</accession>
<evidence type="ECO:0000256" key="1">
    <source>
        <dbReference type="RuleBase" id="RU004560"/>
    </source>
</evidence>
<evidence type="ECO:0000313" key="4">
    <source>
        <dbReference type="EMBL" id="EJT72655.1"/>
    </source>
</evidence>
<feature type="region of interest" description="Disordered" evidence="2">
    <location>
        <begin position="309"/>
        <end position="334"/>
    </location>
</feature>
<dbReference type="GeneID" id="20349972"/>
<dbReference type="STRING" id="644352.J3P7M3"/>
<gene>
    <name evidence="5" type="primary">20349972</name>
    <name evidence="4" type="ORF">GGTG_09514</name>
</gene>
<evidence type="ECO:0000313" key="5">
    <source>
        <dbReference type="EnsemblFungi" id="EJT72655"/>
    </source>
</evidence>
<dbReference type="VEuPathDB" id="FungiDB:GGTG_09514"/>
<dbReference type="HOGENOM" id="CLU_018628_0_0_1"/>
<dbReference type="Gene3D" id="3.40.50.300">
    <property type="entry name" value="P-loop containing nucleotide triphosphate hydrolases"/>
    <property type="match status" value="1"/>
</dbReference>
<reference evidence="4" key="2">
    <citation type="submission" date="2010-07" db="EMBL/GenBank/DDBJ databases">
        <authorList>
            <consortium name="The Broad Institute Genome Sequencing Platform"/>
            <consortium name="Broad Institute Genome Sequencing Center for Infectious Disease"/>
            <person name="Ma L.-J."/>
            <person name="Dead R."/>
            <person name="Young S."/>
            <person name="Zeng Q."/>
            <person name="Koehrsen M."/>
            <person name="Alvarado L."/>
            <person name="Berlin A."/>
            <person name="Chapman S.B."/>
            <person name="Chen Z."/>
            <person name="Freedman E."/>
            <person name="Gellesch M."/>
            <person name="Goldberg J."/>
            <person name="Griggs A."/>
            <person name="Gujja S."/>
            <person name="Heilman E.R."/>
            <person name="Heiman D."/>
            <person name="Hepburn T."/>
            <person name="Howarth C."/>
            <person name="Jen D."/>
            <person name="Larson L."/>
            <person name="Mehta T."/>
            <person name="Neiman D."/>
            <person name="Pearson M."/>
            <person name="Roberts A."/>
            <person name="Saif S."/>
            <person name="Shea T."/>
            <person name="Shenoy N."/>
            <person name="Sisk P."/>
            <person name="Stolte C."/>
            <person name="Sykes S."/>
            <person name="Walk T."/>
            <person name="White J."/>
            <person name="Yandava C."/>
            <person name="Haas B."/>
            <person name="Nusbaum C."/>
            <person name="Birren B."/>
        </authorList>
    </citation>
    <scope>NUCLEOTIDE SEQUENCE</scope>
    <source>
        <strain evidence="4">R3-111a-1</strain>
    </source>
</reference>
<dbReference type="AlphaFoldDB" id="J3P7M3"/>
<dbReference type="InterPro" id="IPR046707">
    <property type="entry name" value="DUF6780"/>
</dbReference>
<evidence type="ECO:0000313" key="6">
    <source>
        <dbReference type="Proteomes" id="UP000006039"/>
    </source>
</evidence>
<feature type="region of interest" description="Disordered" evidence="2">
    <location>
        <begin position="1"/>
        <end position="34"/>
    </location>
</feature>
<dbReference type="OrthoDB" id="4150765at2759"/>
<name>J3P7M3_GAET3</name>
<reference evidence="5" key="4">
    <citation type="journal article" date="2015" name="G3 (Bethesda)">
        <title>Genome sequences of three phytopathogenic species of the Magnaporthaceae family of fungi.</title>
        <authorList>
            <person name="Okagaki L.H."/>
            <person name="Nunes C.C."/>
            <person name="Sailsbery J."/>
            <person name="Clay B."/>
            <person name="Brown D."/>
            <person name="John T."/>
            <person name="Oh Y."/>
            <person name="Young N."/>
            <person name="Fitzgerald M."/>
            <person name="Haas B.J."/>
            <person name="Zeng Q."/>
            <person name="Young S."/>
            <person name="Adiconis X."/>
            <person name="Fan L."/>
            <person name="Levin J.Z."/>
            <person name="Mitchell T.K."/>
            <person name="Okubara P.A."/>
            <person name="Farman M.L."/>
            <person name="Kohn L.M."/>
            <person name="Birren B."/>
            <person name="Ma L.-J."/>
            <person name="Dean R.A."/>
        </authorList>
    </citation>
    <scope>NUCLEOTIDE SEQUENCE</scope>
    <source>
        <strain evidence="5">R3-111a-1</strain>
    </source>
</reference>
<feature type="compositionally biased region" description="Low complexity" evidence="2">
    <location>
        <begin position="152"/>
        <end position="168"/>
    </location>
</feature>
<dbReference type="SUPFAM" id="SSF52540">
    <property type="entry name" value="P-loop containing nucleoside triphosphate hydrolases"/>
    <property type="match status" value="1"/>
</dbReference>
<feature type="compositionally biased region" description="Low complexity" evidence="2">
    <location>
        <begin position="311"/>
        <end position="331"/>
    </location>
</feature>
<feature type="region of interest" description="Disordered" evidence="2">
    <location>
        <begin position="583"/>
        <end position="615"/>
    </location>
</feature>
<dbReference type="Pfam" id="PF20571">
    <property type="entry name" value="DUF6780"/>
    <property type="match status" value="1"/>
</dbReference>
<dbReference type="InterPro" id="IPR030379">
    <property type="entry name" value="G_SEPTIN_dom"/>
</dbReference>
<comment type="similarity">
    <text evidence="1">Belongs to the TRAFAC class TrmE-Era-EngA-EngB-Septin-like GTPase superfamily. Septin GTPase family.</text>
</comment>
<keyword evidence="6" id="KW-1185">Reference proteome</keyword>
<dbReference type="PROSITE" id="PS51719">
    <property type="entry name" value="G_SEPTIN"/>
    <property type="match status" value="1"/>
</dbReference>
<evidence type="ECO:0000256" key="2">
    <source>
        <dbReference type="SAM" id="MobiDB-lite"/>
    </source>
</evidence>
<dbReference type="PANTHER" id="PTHR18884">
    <property type="entry name" value="SEPTIN"/>
    <property type="match status" value="1"/>
</dbReference>
<dbReference type="EMBL" id="GL385399">
    <property type="protein sequence ID" value="EJT72655.1"/>
    <property type="molecule type" value="Genomic_DNA"/>
</dbReference>
<dbReference type="Pfam" id="PF00735">
    <property type="entry name" value="Septin"/>
    <property type="match status" value="1"/>
</dbReference>
<feature type="compositionally biased region" description="Pro residues" evidence="2">
    <location>
        <begin position="583"/>
        <end position="598"/>
    </location>
</feature>
<feature type="region of interest" description="Disordered" evidence="2">
    <location>
        <begin position="57"/>
        <end position="121"/>
    </location>
</feature>
<protein>
    <recommendedName>
        <fullName evidence="3">Septin-type G domain-containing protein</fullName>
    </recommendedName>
</protein>
<proteinExistence type="inferred from homology"/>
<reference evidence="4" key="3">
    <citation type="submission" date="2010-09" db="EMBL/GenBank/DDBJ databases">
        <title>Annotation of Gaeumannomyces graminis var. tritici R3-111a-1.</title>
        <authorList>
            <consortium name="The Broad Institute Genome Sequencing Platform"/>
            <person name="Ma L.-J."/>
            <person name="Dead R."/>
            <person name="Young S.K."/>
            <person name="Zeng Q."/>
            <person name="Gargeya S."/>
            <person name="Fitzgerald M."/>
            <person name="Haas B."/>
            <person name="Abouelleil A."/>
            <person name="Alvarado L."/>
            <person name="Arachchi H.M."/>
            <person name="Berlin A."/>
            <person name="Brown A."/>
            <person name="Chapman S.B."/>
            <person name="Chen Z."/>
            <person name="Dunbar C."/>
            <person name="Freedman E."/>
            <person name="Gearin G."/>
            <person name="Gellesch M."/>
            <person name="Goldberg J."/>
            <person name="Griggs A."/>
            <person name="Gujja S."/>
            <person name="Heiman D."/>
            <person name="Howarth C."/>
            <person name="Larson L."/>
            <person name="Lui A."/>
            <person name="MacDonald P.J.P."/>
            <person name="Mehta T."/>
            <person name="Montmayeur A."/>
            <person name="Murphy C."/>
            <person name="Neiman D."/>
            <person name="Pearson M."/>
            <person name="Priest M."/>
            <person name="Roberts A."/>
            <person name="Saif S."/>
            <person name="Shea T."/>
            <person name="Shenoy N."/>
            <person name="Sisk P."/>
            <person name="Stolte C."/>
            <person name="Sykes S."/>
            <person name="Yandava C."/>
            <person name="Wortman J."/>
            <person name="Nusbaum C."/>
            <person name="Birren B."/>
        </authorList>
    </citation>
    <scope>NUCLEOTIDE SEQUENCE</scope>
    <source>
        <strain evidence="4">R3-111a-1</strain>
    </source>
</reference>
<dbReference type="InterPro" id="IPR027417">
    <property type="entry name" value="P-loop_NTPase"/>
</dbReference>
<evidence type="ECO:0000259" key="3">
    <source>
        <dbReference type="PROSITE" id="PS51719"/>
    </source>
</evidence>
<dbReference type="EnsemblFungi" id="EJT72655">
    <property type="protein sequence ID" value="EJT72655"/>
    <property type="gene ID" value="GGTG_09514"/>
</dbReference>
<feature type="domain" description="Septin-type G" evidence="3">
    <location>
        <begin position="261"/>
        <end position="572"/>
    </location>
</feature>
<reference evidence="5" key="5">
    <citation type="submission" date="2018-04" db="UniProtKB">
        <authorList>
            <consortium name="EnsemblFungi"/>
        </authorList>
    </citation>
    <scope>IDENTIFICATION</scope>
    <source>
        <strain evidence="5">R3-111a-1</strain>
    </source>
</reference>
<dbReference type="eggNOG" id="KOG2655">
    <property type="taxonomic scope" value="Eukaryota"/>
</dbReference>
<reference evidence="6" key="1">
    <citation type="submission" date="2010-07" db="EMBL/GenBank/DDBJ databases">
        <title>The genome sequence of Gaeumannomyces graminis var. tritici strain R3-111a-1.</title>
        <authorList>
            <consortium name="The Broad Institute Genome Sequencing Platform"/>
            <person name="Ma L.-J."/>
            <person name="Dead R."/>
            <person name="Young S."/>
            <person name="Zeng Q."/>
            <person name="Koehrsen M."/>
            <person name="Alvarado L."/>
            <person name="Berlin A."/>
            <person name="Chapman S.B."/>
            <person name="Chen Z."/>
            <person name="Freedman E."/>
            <person name="Gellesch M."/>
            <person name="Goldberg J."/>
            <person name="Griggs A."/>
            <person name="Gujja S."/>
            <person name="Heilman E.R."/>
            <person name="Heiman D."/>
            <person name="Hepburn T."/>
            <person name="Howarth C."/>
            <person name="Jen D."/>
            <person name="Larson L."/>
            <person name="Mehta T."/>
            <person name="Neiman D."/>
            <person name="Pearson M."/>
            <person name="Roberts A."/>
            <person name="Saif S."/>
            <person name="Shea T."/>
            <person name="Shenoy N."/>
            <person name="Sisk P."/>
            <person name="Stolte C."/>
            <person name="Sykes S."/>
            <person name="Walk T."/>
            <person name="White J."/>
            <person name="Yandava C."/>
            <person name="Haas B."/>
            <person name="Nusbaum C."/>
            <person name="Birren B."/>
        </authorList>
    </citation>
    <scope>NUCLEOTIDE SEQUENCE [LARGE SCALE GENOMIC DNA]</scope>
    <source>
        <strain evidence="6">R3-111a-1</strain>
    </source>
</reference>
<dbReference type="GO" id="GO:0005525">
    <property type="term" value="F:GTP binding"/>
    <property type="evidence" value="ECO:0007669"/>
    <property type="project" value="UniProtKB-KW"/>
</dbReference>
<dbReference type="RefSeq" id="XP_009225629.1">
    <property type="nucleotide sequence ID" value="XM_009227365.1"/>
</dbReference>
<keyword evidence="1" id="KW-0547">Nucleotide-binding</keyword>
<sequence length="811" mass="86323">MRPTDGFGRSPARSSTDDDALLGMSSFHSVSGPQSMSYCLADEAALNASLEQSLAAFTRPRHDLRKRSDMAAKDTHHHHPHEYPPHSPGGPPPPALPPRSVPPADTTPLPPSRPGPGFGFGFGFGGRYGSSRSASPPLLEPLHDMLSRTLASPTSSPHKSSQPPSSRPLTPFSAPGLSGPASAFSGISSRRNSFSEFSEADIASIADTNEAYDVADDGASASVQEAPDGIASMEDNGSSPQLVMPSIKMPSRRPFSPEGKAIGRLKILIAGESGIGKTSLIKAIVQICEHIVHVDPINPHVPDAISADVTTSRGAKSKSQSSQSKTSSGSTDRVTEIYGSTKAYPDWWTDLGDDPSRVQKLRKGLGDSVLDRNICFVDTPGFRAGSSQSLQNVMPVVQYVESHLERMSSNSLSDSDLLALLGGEGGSQVDVVFYLISRDIKPADLQYLRLLAPLTNVIPLLARSDTVPLGQLVPSKDRIVSQLQAAGVRPFDFSASPLDAGAQLPYAVSSATGSDNDVMEASLLMSPDYVQPLLPSELDVLVRQAFSSDGASWLRHSAARKYLQWRSGEHASKPQALYRPLHQWPPAPAAVPATPRPNPSQSVPGAPPTGGMATADYRNSQQRALLGPAGSGSETAMALLPANKREEQLAQVRLASWAADLQRSLANERARYENIARGERAVWLTERLGECVQDGTLAPVRGGRVGNAGVGNNHGRSALRYPQHLSSALASTSAFSASPGPTKIMRRRPSPPDAADPLGLIELVAEFRAKGWVALEVLGSIGVLGGLALWATGRYWHAYYYDWIVGRLCGD</sequence>
<dbReference type="Proteomes" id="UP000006039">
    <property type="component" value="Unassembled WGS sequence"/>
</dbReference>
<feature type="region of interest" description="Disordered" evidence="2">
    <location>
        <begin position="149"/>
        <end position="177"/>
    </location>
</feature>
<keyword evidence="1" id="KW-0342">GTP-binding</keyword>